<feature type="domain" description="Fe2OG dioxygenase" evidence="7">
    <location>
        <begin position="103"/>
        <end position="199"/>
    </location>
</feature>
<keyword evidence="5" id="KW-0560">Oxidoreductase</keyword>
<evidence type="ECO:0000256" key="4">
    <source>
        <dbReference type="ARBA" id="ARBA00022964"/>
    </source>
</evidence>
<dbReference type="PANTHER" id="PTHR12907">
    <property type="entry name" value="EGL NINE HOMOLOG-RELATED"/>
    <property type="match status" value="1"/>
</dbReference>
<protein>
    <submittedName>
        <fullName evidence="8">SM-20-related protein</fullName>
    </submittedName>
</protein>
<sequence length="201" mass="22033">MAETDFVNYATIAAALRDDGHALLPQFLDSDTVAALAAHCRALATAEALQPAATGRGTSLQRSGVRGDSTRWLDAEAPLPLEQAYWSALQPLRATLNRQLLLGLESVEAHYALYPPGTGYARHRDRFRDDDARVLSSVLYLNQGWDARDGGHLRLYLPGGDVDVVPQGGTLALFLSAEIEHEVLPATRERLSIAGWFRRRT</sequence>
<dbReference type="PANTHER" id="PTHR12907:SF26">
    <property type="entry name" value="HIF PROLYL HYDROXYLASE, ISOFORM C"/>
    <property type="match status" value="1"/>
</dbReference>
<evidence type="ECO:0000256" key="2">
    <source>
        <dbReference type="ARBA" id="ARBA00022723"/>
    </source>
</evidence>
<evidence type="ECO:0000256" key="1">
    <source>
        <dbReference type="ARBA" id="ARBA00001961"/>
    </source>
</evidence>
<dbReference type="Proteomes" id="UP000295293">
    <property type="component" value="Unassembled WGS sequence"/>
</dbReference>
<comment type="cofactor">
    <cofactor evidence="1">
        <name>L-ascorbate</name>
        <dbReference type="ChEBI" id="CHEBI:38290"/>
    </cofactor>
</comment>
<dbReference type="InterPro" id="IPR044862">
    <property type="entry name" value="Pro_4_hyd_alph_FE2OG_OXY"/>
</dbReference>
<evidence type="ECO:0000256" key="3">
    <source>
        <dbReference type="ARBA" id="ARBA00022896"/>
    </source>
</evidence>
<keyword evidence="2" id="KW-0479">Metal-binding</keyword>
<dbReference type="InterPro" id="IPR006620">
    <property type="entry name" value="Pro_4_hyd_alph"/>
</dbReference>
<dbReference type="EMBL" id="SNZH01000004">
    <property type="protein sequence ID" value="TDR45862.1"/>
    <property type="molecule type" value="Genomic_DNA"/>
</dbReference>
<dbReference type="Pfam" id="PF13640">
    <property type="entry name" value="2OG-FeII_Oxy_3"/>
    <property type="match status" value="1"/>
</dbReference>
<keyword evidence="4" id="KW-0223">Dioxygenase</keyword>
<dbReference type="RefSeq" id="WP_133818222.1">
    <property type="nucleotide sequence ID" value="NZ_SNZH01000004.1"/>
</dbReference>
<comment type="caution">
    <text evidence="8">The sequence shown here is derived from an EMBL/GenBank/DDBJ whole genome shotgun (WGS) entry which is preliminary data.</text>
</comment>
<dbReference type="GO" id="GO:0008198">
    <property type="term" value="F:ferrous iron binding"/>
    <property type="evidence" value="ECO:0007669"/>
    <property type="project" value="TreeGrafter"/>
</dbReference>
<organism evidence="8 9">
    <name type="scientific">Tahibacter aquaticus</name>
    <dbReference type="NCBI Taxonomy" id="520092"/>
    <lineage>
        <taxon>Bacteria</taxon>
        <taxon>Pseudomonadati</taxon>
        <taxon>Pseudomonadota</taxon>
        <taxon>Gammaproteobacteria</taxon>
        <taxon>Lysobacterales</taxon>
        <taxon>Rhodanobacteraceae</taxon>
        <taxon>Tahibacter</taxon>
    </lineage>
</organism>
<accession>A0A4R6Z2P4</accession>
<dbReference type="Gene3D" id="2.60.120.620">
    <property type="entry name" value="q2cbj1_9rhob like domain"/>
    <property type="match status" value="1"/>
</dbReference>
<evidence type="ECO:0000313" key="8">
    <source>
        <dbReference type="EMBL" id="TDR45862.1"/>
    </source>
</evidence>
<evidence type="ECO:0000313" key="9">
    <source>
        <dbReference type="Proteomes" id="UP000295293"/>
    </source>
</evidence>
<dbReference type="OrthoDB" id="9783171at2"/>
<dbReference type="PROSITE" id="PS51471">
    <property type="entry name" value="FE2OG_OXY"/>
    <property type="match status" value="1"/>
</dbReference>
<dbReference type="InterPro" id="IPR005123">
    <property type="entry name" value="Oxoglu/Fe-dep_dioxygenase_dom"/>
</dbReference>
<keyword evidence="9" id="KW-1185">Reference proteome</keyword>
<dbReference type="GO" id="GO:0071456">
    <property type="term" value="P:cellular response to hypoxia"/>
    <property type="evidence" value="ECO:0007669"/>
    <property type="project" value="TreeGrafter"/>
</dbReference>
<evidence type="ECO:0000259" key="7">
    <source>
        <dbReference type="PROSITE" id="PS51471"/>
    </source>
</evidence>
<keyword evidence="3" id="KW-0847">Vitamin C</keyword>
<evidence type="ECO:0000256" key="6">
    <source>
        <dbReference type="ARBA" id="ARBA00023004"/>
    </source>
</evidence>
<dbReference type="SMART" id="SM00702">
    <property type="entry name" value="P4Hc"/>
    <property type="match status" value="1"/>
</dbReference>
<dbReference type="GO" id="GO:0031543">
    <property type="term" value="F:peptidyl-proline dioxygenase activity"/>
    <property type="evidence" value="ECO:0007669"/>
    <property type="project" value="TreeGrafter"/>
</dbReference>
<gene>
    <name evidence="8" type="ORF">DFR29_104292</name>
</gene>
<proteinExistence type="predicted"/>
<evidence type="ECO:0000256" key="5">
    <source>
        <dbReference type="ARBA" id="ARBA00023002"/>
    </source>
</evidence>
<dbReference type="AlphaFoldDB" id="A0A4R6Z2P4"/>
<dbReference type="GO" id="GO:0031418">
    <property type="term" value="F:L-ascorbic acid binding"/>
    <property type="evidence" value="ECO:0007669"/>
    <property type="project" value="UniProtKB-KW"/>
</dbReference>
<keyword evidence="6" id="KW-0408">Iron</keyword>
<dbReference type="InterPro" id="IPR051559">
    <property type="entry name" value="HIF_prolyl_hydroxylases"/>
</dbReference>
<reference evidence="8 9" key="1">
    <citation type="submission" date="2019-03" db="EMBL/GenBank/DDBJ databases">
        <title>Genomic Encyclopedia of Type Strains, Phase IV (KMG-IV): sequencing the most valuable type-strain genomes for metagenomic binning, comparative biology and taxonomic classification.</title>
        <authorList>
            <person name="Goeker M."/>
        </authorList>
    </citation>
    <scope>NUCLEOTIDE SEQUENCE [LARGE SCALE GENOMIC DNA]</scope>
    <source>
        <strain evidence="8 9">DSM 21667</strain>
    </source>
</reference>
<name>A0A4R6Z2P4_9GAMM</name>